<evidence type="ECO:0000313" key="2">
    <source>
        <dbReference type="EMBL" id="QNN76767.1"/>
    </source>
</evidence>
<sequence length="657" mass="73450">MNRYTRSNAPVDLLKYDEWPEVSLSALDDEAVARFTALKKALIRYMEGDKVQEIQDDEGYSREALIRAFNRCITRRPDGRLVGWLGLVPGVRIGAPARVKPLAPSGRNGKSGLTGACALFMNQHPKIEAAFKKYLFKTATRQVAHENKVRPGIAHKWFIAHCREQGIPENQWPLNTDKLGRGAISEYIRLYLAANYDAIVATQYGQKAKTKSHSGTGTFSRLRASQFLDVVELDEHLCHFKGWIAFETPGGKRWVKSPRLSLIAMVDRLIGLVVGLKIIFRSQARGDDILEVLHHACTGGGVLVDASAEGEANEPAMPIDLGVPFEWCGLNQLLVDNALSHLAEEIQGRARALLGCDINFGPVRRPERRPNVEGLFSDLERLGFHRLDETTGSGPQDPIRIEAPPAREPQMTEAAAIALIYRSVRFHNRKRSSGAYGVRRIEQLQGWVNDTEQGLIFPMLPPPLDHLPSLDVSVTRLKVKGSEQTGVRAHLYLQEESYAGEVLSERWDLIGQWVMVHMNRHDARYMRLFTLKGESLGTATVTGRWRHPPHTLSQRIITNKLIRDGQLRIGYDEDPIAAHLAQIAHDAAKDTPLSADQIKTLTAHAENEHSRQQSANSVAQAAVTAAIENAKKEPARDGKEERRFVMPQLRAFNRGQR</sequence>
<feature type="region of interest" description="Disordered" evidence="1">
    <location>
        <begin position="604"/>
        <end position="657"/>
    </location>
</feature>
<dbReference type="EMBL" id="CP060731">
    <property type="protein sequence ID" value="QNN76767.1"/>
    <property type="molecule type" value="Genomic_DNA"/>
</dbReference>
<dbReference type="AlphaFoldDB" id="A0A7G9T9J2"/>
<feature type="compositionally biased region" description="Low complexity" evidence="1">
    <location>
        <begin position="613"/>
        <end position="628"/>
    </location>
</feature>
<evidence type="ECO:0000313" key="3">
    <source>
        <dbReference type="Proteomes" id="UP000515838"/>
    </source>
</evidence>
<reference evidence="2 3" key="1">
    <citation type="submission" date="2020-08" db="EMBL/GenBank/DDBJ databases">
        <title>Streptomycin Non-resistant strain, P. mexicana.</title>
        <authorList>
            <person name="Ganesh-Kumar S."/>
            <person name="Zhe T."/>
            <person name="Yu Z."/>
            <person name="Min Y."/>
        </authorList>
    </citation>
    <scope>NUCLEOTIDE SEQUENCE [LARGE SCALE GENOMIC DNA]</scope>
    <source>
        <strain evidence="2 3">GTZY2</strain>
    </source>
</reference>
<dbReference type="RefSeq" id="WP_187572498.1">
    <property type="nucleotide sequence ID" value="NZ_CP060731.1"/>
</dbReference>
<dbReference type="GeneID" id="81471806"/>
<evidence type="ECO:0000256" key="1">
    <source>
        <dbReference type="SAM" id="MobiDB-lite"/>
    </source>
</evidence>
<feature type="compositionally biased region" description="Basic and acidic residues" evidence="1">
    <location>
        <begin position="629"/>
        <end position="644"/>
    </location>
</feature>
<protein>
    <submittedName>
        <fullName evidence="2">Uncharacterized protein</fullName>
    </submittedName>
</protein>
<dbReference type="Proteomes" id="UP000515838">
    <property type="component" value="Chromosome"/>
</dbReference>
<gene>
    <name evidence="2" type="ORF">IAE60_12540</name>
</gene>
<name>A0A7G9T9J2_PSEMX</name>
<organism evidence="2 3">
    <name type="scientific">Pseudoxanthomonas mexicana</name>
    <dbReference type="NCBI Taxonomy" id="128785"/>
    <lineage>
        <taxon>Bacteria</taxon>
        <taxon>Pseudomonadati</taxon>
        <taxon>Pseudomonadota</taxon>
        <taxon>Gammaproteobacteria</taxon>
        <taxon>Lysobacterales</taxon>
        <taxon>Lysobacteraceae</taxon>
        <taxon>Pseudoxanthomonas</taxon>
    </lineage>
</organism>
<proteinExistence type="predicted"/>
<accession>A0A7G9T9J2</accession>